<dbReference type="GO" id="GO:0003993">
    <property type="term" value="F:acid phosphatase activity"/>
    <property type="evidence" value="ECO:0007669"/>
    <property type="project" value="TreeGrafter"/>
</dbReference>
<evidence type="ECO:0000256" key="1">
    <source>
        <dbReference type="ARBA" id="ARBA00004370"/>
    </source>
</evidence>
<dbReference type="GO" id="GO:0034417">
    <property type="term" value="F:bisphosphoglycerate 3-phosphatase activity"/>
    <property type="evidence" value="ECO:0007669"/>
    <property type="project" value="UniProtKB-EC"/>
</dbReference>
<feature type="chain" id="PRO_5042975983" description="Multiple inositol polyphosphate phosphatase 1" evidence="14">
    <location>
        <begin position="21"/>
        <end position="274"/>
    </location>
</feature>
<dbReference type="EC" id="3.1.3.62" evidence="4"/>
<dbReference type="EMBL" id="JARKHS020022509">
    <property type="protein sequence ID" value="KAK8769513.1"/>
    <property type="molecule type" value="Genomic_DNA"/>
</dbReference>
<dbReference type="Gene3D" id="3.40.50.1240">
    <property type="entry name" value="Phosphoglycerate mutase-like"/>
    <property type="match status" value="1"/>
</dbReference>
<evidence type="ECO:0000256" key="6">
    <source>
        <dbReference type="ARBA" id="ARBA00022729"/>
    </source>
</evidence>
<dbReference type="EC" id="3.1.3.80" evidence="3"/>
<protein>
    <recommendedName>
        <fullName evidence="5">Multiple inositol polyphosphate phosphatase 1</fullName>
        <ecNumber evidence="4">3.1.3.62</ecNumber>
        <ecNumber evidence="3">3.1.3.80</ecNumber>
    </recommendedName>
    <alternativeName>
        <fullName evidence="9">2,3-bisphosphoglycerate 3-phosphatase</fullName>
    </alternativeName>
</protein>
<dbReference type="InterPro" id="IPR000560">
    <property type="entry name" value="His_Pase_clade-2"/>
</dbReference>
<keyword evidence="6 14" id="KW-0732">Signal</keyword>
<evidence type="ECO:0000256" key="7">
    <source>
        <dbReference type="ARBA" id="ARBA00022801"/>
    </source>
</evidence>
<accession>A0AAQ4E486</accession>
<dbReference type="CDD" id="cd07061">
    <property type="entry name" value="HP_HAP_like"/>
    <property type="match status" value="1"/>
</dbReference>
<keyword evidence="7" id="KW-0378">Hydrolase</keyword>
<evidence type="ECO:0000256" key="4">
    <source>
        <dbReference type="ARBA" id="ARBA00013040"/>
    </source>
</evidence>
<dbReference type="AlphaFoldDB" id="A0AAQ4E486"/>
<evidence type="ECO:0000256" key="11">
    <source>
        <dbReference type="ARBA" id="ARBA00043671"/>
    </source>
</evidence>
<evidence type="ECO:0000256" key="9">
    <source>
        <dbReference type="ARBA" id="ARBA00031642"/>
    </source>
</evidence>
<gene>
    <name evidence="15" type="ORF">V5799_014017</name>
</gene>
<evidence type="ECO:0000256" key="5">
    <source>
        <dbReference type="ARBA" id="ARBA00018097"/>
    </source>
</evidence>
<evidence type="ECO:0000256" key="8">
    <source>
        <dbReference type="ARBA" id="ARBA00023136"/>
    </source>
</evidence>
<evidence type="ECO:0000256" key="12">
    <source>
        <dbReference type="ARBA" id="ARBA00043691"/>
    </source>
</evidence>
<dbReference type="Pfam" id="PF00328">
    <property type="entry name" value="His_Phos_2"/>
    <property type="match status" value="1"/>
</dbReference>
<comment type="caution">
    <text evidence="15">The sequence shown here is derived from an EMBL/GenBank/DDBJ whole genome shotgun (WGS) entry which is preliminary data.</text>
</comment>
<comment type="similarity">
    <text evidence="2">Belongs to the histidine acid phosphatase family. MINPP1 subfamily.</text>
</comment>
<reference evidence="15 16" key="1">
    <citation type="journal article" date="2023" name="Arcadia Sci">
        <title>De novo assembly of a long-read Amblyomma americanum tick genome.</title>
        <authorList>
            <person name="Chou S."/>
            <person name="Poskanzer K.E."/>
            <person name="Rollins M."/>
            <person name="Thuy-Boun P.S."/>
        </authorList>
    </citation>
    <scope>NUCLEOTIDE SEQUENCE [LARGE SCALE GENOMIC DNA]</scope>
    <source>
        <strain evidence="15">F_SG_1</strain>
        <tissue evidence="15">Salivary glands</tissue>
    </source>
</reference>
<evidence type="ECO:0000256" key="3">
    <source>
        <dbReference type="ARBA" id="ARBA00012976"/>
    </source>
</evidence>
<dbReference type="GO" id="GO:0016020">
    <property type="term" value="C:membrane"/>
    <property type="evidence" value="ECO:0007669"/>
    <property type="project" value="UniProtKB-SubCell"/>
</dbReference>
<dbReference type="Proteomes" id="UP001321473">
    <property type="component" value="Unassembled WGS sequence"/>
</dbReference>
<keyword evidence="8" id="KW-0472">Membrane</keyword>
<dbReference type="GO" id="GO:0052745">
    <property type="term" value="F:inositol phosphate phosphatase activity"/>
    <property type="evidence" value="ECO:0007669"/>
    <property type="project" value="TreeGrafter"/>
</dbReference>
<dbReference type="SUPFAM" id="SSF53254">
    <property type="entry name" value="Phosphoglycerate mutase-like"/>
    <property type="match status" value="1"/>
</dbReference>
<comment type="catalytic activity">
    <reaction evidence="11">
        <text>1D-myo-inositol 1,2,4,5,6-pentakisphosphate + H2O = 1D-myo-inositol 1,2,5,6-tetrakisphosphate + phosphate</text>
        <dbReference type="Rhea" id="RHEA:77115"/>
        <dbReference type="ChEBI" id="CHEBI:15377"/>
        <dbReference type="ChEBI" id="CHEBI:43474"/>
        <dbReference type="ChEBI" id="CHEBI:57798"/>
        <dbReference type="ChEBI" id="CHEBI:195535"/>
        <dbReference type="EC" id="3.1.3.62"/>
    </reaction>
    <physiologicalReaction direction="left-to-right" evidence="11">
        <dbReference type="Rhea" id="RHEA:77116"/>
    </physiologicalReaction>
</comment>
<evidence type="ECO:0000313" key="15">
    <source>
        <dbReference type="EMBL" id="KAK8769513.1"/>
    </source>
</evidence>
<comment type="subcellular location">
    <subcellularLocation>
        <location evidence="1">Membrane</location>
    </subcellularLocation>
</comment>
<keyword evidence="16" id="KW-1185">Reference proteome</keyword>
<evidence type="ECO:0000256" key="2">
    <source>
        <dbReference type="ARBA" id="ARBA00008422"/>
    </source>
</evidence>
<evidence type="ECO:0000313" key="16">
    <source>
        <dbReference type="Proteomes" id="UP001321473"/>
    </source>
</evidence>
<comment type="catalytic activity">
    <reaction evidence="12">
        <text>1D-myo-inositol hexakisphosphate + H2O = 1D-myo-inositol 1,2,4,5,6-pentakisphosphate + phosphate</text>
        <dbReference type="Rhea" id="RHEA:16989"/>
        <dbReference type="ChEBI" id="CHEBI:15377"/>
        <dbReference type="ChEBI" id="CHEBI:43474"/>
        <dbReference type="ChEBI" id="CHEBI:57798"/>
        <dbReference type="ChEBI" id="CHEBI:58130"/>
        <dbReference type="EC" id="3.1.3.62"/>
    </reaction>
    <physiologicalReaction direction="left-to-right" evidence="12">
        <dbReference type="Rhea" id="RHEA:16990"/>
    </physiologicalReaction>
</comment>
<comment type="catalytic activity">
    <reaction evidence="10">
        <text>1D-myo-inositol 1,2,5,6-tetrakisphosphate + H2O = 1D-myo-inositol 1,2,6-trisphosphate + phosphate</text>
        <dbReference type="Rhea" id="RHEA:77119"/>
        <dbReference type="ChEBI" id="CHEBI:15377"/>
        <dbReference type="ChEBI" id="CHEBI:43474"/>
        <dbReference type="ChEBI" id="CHEBI:195535"/>
        <dbReference type="ChEBI" id="CHEBI:195537"/>
        <dbReference type="EC" id="3.1.3.62"/>
    </reaction>
    <physiologicalReaction direction="left-to-right" evidence="10">
        <dbReference type="Rhea" id="RHEA:77120"/>
    </physiologicalReaction>
</comment>
<evidence type="ECO:0000256" key="13">
    <source>
        <dbReference type="ARBA" id="ARBA00043832"/>
    </source>
</evidence>
<name>A0AAQ4E486_AMBAM</name>
<feature type="signal peptide" evidence="14">
    <location>
        <begin position="1"/>
        <end position="20"/>
    </location>
</feature>
<evidence type="ECO:0000256" key="14">
    <source>
        <dbReference type="SAM" id="SignalP"/>
    </source>
</evidence>
<dbReference type="PANTHER" id="PTHR20963:SF8">
    <property type="entry name" value="MULTIPLE INOSITOL POLYPHOSPHATE PHOSPHATASE 1"/>
    <property type="match status" value="1"/>
</dbReference>
<comment type="catalytic activity">
    <reaction evidence="13">
        <text>(2R)-2,3-bisphosphoglycerate + H2O = (2R)-2-phosphoglycerate + phosphate</text>
        <dbReference type="Rhea" id="RHEA:27381"/>
        <dbReference type="ChEBI" id="CHEBI:15377"/>
        <dbReference type="ChEBI" id="CHEBI:43474"/>
        <dbReference type="ChEBI" id="CHEBI:58248"/>
        <dbReference type="ChEBI" id="CHEBI:58289"/>
        <dbReference type="EC" id="3.1.3.80"/>
    </reaction>
    <physiologicalReaction direction="left-to-right" evidence="13">
        <dbReference type="Rhea" id="RHEA:27382"/>
    </physiologicalReaction>
</comment>
<proteinExistence type="inferred from homology"/>
<organism evidence="15 16">
    <name type="scientific">Amblyomma americanum</name>
    <name type="common">Lone star tick</name>
    <dbReference type="NCBI Taxonomy" id="6943"/>
    <lineage>
        <taxon>Eukaryota</taxon>
        <taxon>Metazoa</taxon>
        <taxon>Ecdysozoa</taxon>
        <taxon>Arthropoda</taxon>
        <taxon>Chelicerata</taxon>
        <taxon>Arachnida</taxon>
        <taxon>Acari</taxon>
        <taxon>Parasitiformes</taxon>
        <taxon>Ixodida</taxon>
        <taxon>Ixodoidea</taxon>
        <taxon>Ixodidae</taxon>
        <taxon>Amblyomminae</taxon>
        <taxon>Amblyomma</taxon>
    </lineage>
</organism>
<evidence type="ECO:0000256" key="10">
    <source>
        <dbReference type="ARBA" id="ARBA00043668"/>
    </source>
</evidence>
<sequence>MRAVWTTAAAILALTVGAESDCYRPREWNGRCSRDPYKLPSTLFGTKTTYPHATGLESKRAQRVYMRGDVKLMAKICSFEVAHYGWSPFCYLFDREDLDLFEYADDLDDYEKDVYGNKRSVAMGCVLVDELVDKIREKVQERLTGRPRANRRLISALYFTHAPVIKSLIGKLGLGRTEPPLTADNYCHYKYYRPWRSSHMVPFTANIALVLFECGHQGFYVLPLLNEKTIRLPGCRNEFCPISDFLRTRAVLSSRRCDLAKICSRNWNPNVGPE</sequence>
<dbReference type="InterPro" id="IPR029033">
    <property type="entry name" value="His_PPase_superfam"/>
</dbReference>
<dbReference type="PANTHER" id="PTHR20963">
    <property type="entry name" value="MULTIPLE INOSITOL POLYPHOSPHATE PHOSPHATASE-RELATED"/>
    <property type="match status" value="1"/>
</dbReference>